<reference evidence="1 2" key="1">
    <citation type="submission" date="2024-04" db="EMBL/GenBank/DDBJ databases">
        <authorList>
            <consortium name="Genoscope - CEA"/>
            <person name="William W."/>
        </authorList>
    </citation>
    <scope>NUCLEOTIDE SEQUENCE [LARGE SCALE GENOMIC DNA]</scope>
</reference>
<organism evidence="1 2">
    <name type="scientific">Lymnaea stagnalis</name>
    <name type="common">Great pond snail</name>
    <name type="synonym">Helix stagnalis</name>
    <dbReference type="NCBI Taxonomy" id="6523"/>
    <lineage>
        <taxon>Eukaryota</taxon>
        <taxon>Metazoa</taxon>
        <taxon>Spiralia</taxon>
        <taxon>Lophotrochozoa</taxon>
        <taxon>Mollusca</taxon>
        <taxon>Gastropoda</taxon>
        <taxon>Heterobranchia</taxon>
        <taxon>Euthyneura</taxon>
        <taxon>Panpulmonata</taxon>
        <taxon>Hygrophila</taxon>
        <taxon>Lymnaeoidea</taxon>
        <taxon>Lymnaeidae</taxon>
        <taxon>Lymnaea</taxon>
    </lineage>
</organism>
<feature type="non-terminal residue" evidence="1">
    <location>
        <position position="167"/>
    </location>
</feature>
<dbReference type="PANTHER" id="PTHR33198">
    <property type="entry name" value="ANK_REP_REGION DOMAIN-CONTAINING PROTEIN-RELATED"/>
    <property type="match status" value="1"/>
</dbReference>
<comment type="caution">
    <text evidence="1">The sequence shown here is derived from an EMBL/GenBank/DDBJ whole genome shotgun (WGS) entry which is preliminary data.</text>
</comment>
<evidence type="ECO:0000313" key="1">
    <source>
        <dbReference type="EMBL" id="CAL1530487.1"/>
    </source>
</evidence>
<dbReference type="EMBL" id="CAXITT010000070">
    <property type="protein sequence ID" value="CAL1530487.1"/>
    <property type="molecule type" value="Genomic_DNA"/>
</dbReference>
<keyword evidence="2" id="KW-1185">Reference proteome</keyword>
<protein>
    <submittedName>
        <fullName evidence="1">Uncharacterized protein</fullName>
    </submittedName>
</protein>
<sequence>MELVLPLPRCNDETSASYISWKNLKQRYHRFCKVDRKKANGVFLKNVLSKSLLIHLGGEEAKEMVKDFLKRDVDSFHAFLEGIEDLCLPRFILLYERFKFFTCQQNEEDDIGEFILEVKHLAKYCEFQDHIDRYIQRRISNGVREDEIRTKLQSEKNLMLTKVLDTC</sequence>
<dbReference type="Proteomes" id="UP001497497">
    <property type="component" value="Unassembled WGS sequence"/>
</dbReference>
<dbReference type="AlphaFoldDB" id="A0AAV2H9V6"/>
<gene>
    <name evidence="1" type="ORF">GSLYS_00004612001</name>
</gene>
<name>A0AAV2H9V6_LYMST</name>
<evidence type="ECO:0000313" key="2">
    <source>
        <dbReference type="Proteomes" id="UP001497497"/>
    </source>
</evidence>
<dbReference type="PANTHER" id="PTHR33198:SF20">
    <property type="entry name" value="RETROTRANSPOSON GAG DOMAIN-CONTAINING PROTEIN"/>
    <property type="match status" value="1"/>
</dbReference>
<accession>A0AAV2H9V6</accession>
<proteinExistence type="predicted"/>